<gene>
    <name evidence="8" type="ORF">PAHAL_6G017100</name>
</gene>
<dbReference type="Proteomes" id="UP000243499">
    <property type="component" value="Chromosome 6"/>
</dbReference>
<proteinExistence type="predicted"/>
<feature type="transmembrane region" description="Helical" evidence="6">
    <location>
        <begin position="153"/>
        <end position="172"/>
    </location>
</feature>
<dbReference type="GO" id="GO:0022857">
    <property type="term" value="F:transmembrane transporter activity"/>
    <property type="evidence" value="ECO:0007669"/>
    <property type="project" value="InterPro"/>
</dbReference>
<dbReference type="PANTHER" id="PTHR23504">
    <property type="entry name" value="MAJOR FACILITATOR SUPERFAMILY DOMAIN-CONTAINING PROTEIN 10"/>
    <property type="match status" value="1"/>
</dbReference>
<dbReference type="AlphaFoldDB" id="A0A2T8IEY3"/>
<comment type="subcellular location">
    <subcellularLocation>
        <location evidence="1">Membrane</location>
        <topology evidence="1">Multi-pass membrane protein</topology>
    </subcellularLocation>
</comment>
<reference evidence="8" key="1">
    <citation type="submission" date="2018-04" db="EMBL/GenBank/DDBJ databases">
        <title>WGS assembly of Panicum hallii.</title>
        <authorList>
            <person name="Lovell J."/>
            <person name="Jenkins J."/>
            <person name="Lowry D."/>
            <person name="Mamidi S."/>
            <person name="Sreedasyam A."/>
            <person name="Weng X."/>
            <person name="Barry K."/>
            <person name="Bonette J."/>
            <person name="Campitelli B."/>
            <person name="Daum C."/>
            <person name="Gordon S."/>
            <person name="Gould B."/>
            <person name="Lipzen A."/>
            <person name="Macqueen A."/>
            <person name="Palacio-Mejia J."/>
            <person name="Plott C."/>
            <person name="Shakirov E."/>
            <person name="Shu S."/>
            <person name="Yoshinaga Y."/>
            <person name="Zane M."/>
            <person name="Rokhsar D."/>
            <person name="Grimwood J."/>
            <person name="Schmutz J."/>
            <person name="Juenger T."/>
        </authorList>
    </citation>
    <scope>NUCLEOTIDE SEQUENCE [LARGE SCALE GENOMIC DNA]</scope>
    <source>
        <strain evidence="8">FIL2</strain>
    </source>
</reference>
<dbReference type="SUPFAM" id="SSF103473">
    <property type="entry name" value="MFS general substrate transporter"/>
    <property type="match status" value="1"/>
</dbReference>
<evidence type="ECO:0000256" key="2">
    <source>
        <dbReference type="ARBA" id="ARBA00022448"/>
    </source>
</evidence>
<dbReference type="PANTHER" id="PTHR23504:SF109">
    <property type="entry name" value="MAJOR FACILITATOR SUPERFAMILY ANTIPORTER"/>
    <property type="match status" value="1"/>
</dbReference>
<dbReference type="InterPro" id="IPR036259">
    <property type="entry name" value="MFS_trans_sf"/>
</dbReference>
<evidence type="ECO:0000256" key="3">
    <source>
        <dbReference type="ARBA" id="ARBA00022692"/>
    </source>
</evidence>
<name>A0A2T8IEY3_9POAL</name>
<feature type="transmembrane region" description="Helical" evidence="6">
    <location>
        <begin position="128"/>
        <end position="147"/>
    </location>
</feature>
<keyword evidence="3 6" id="KW-0812">Transmembrane</keyword>
<feature type="transmembrane region" description="Helical" evidence="6">
    <location>
        <begin position="184"/>
        <end position="207"/>
    </location>
</feature>
<evidence type="ECO:0000259" key="7">
    <source>
        <dbReference type="PROSITE" id="PS50850"/>
    </source>
</evidence>
<keyword evidence="5 6" id="KW-0472">Membrane</keyword>
<feature type="domain" description="Major facilitator superfamily (MFS) profile" evidence="7">
    <location>
        <begin position="56"/>
        <end position="504"/>
    </location>
</feature>
<dbReference type="InterPro" id="IPR020846">
    <property type="entry name" value="MFS_dom"/>
</dbReference>
<feature type="transmembrane region" description="Helical" evidence="6">
    <location>
        <begin position="336"/>
        <end position="357"/>
    </location>
</feature>
<dbReference type="CDD" id="cd17330">
    <property type="entry name" value="MFS_SLC46_TetA_like"/>
    <property type="match status" value="1"/>
</dbReference>
<evidence type="ECO:0000256" key="6">
    <source>
        <dbReference type="SAM" id="Phobius"/>
    </source>
</evidence>
<accession>A0A2T8IEY3</accession>
<feature type="transmembrane region" description="Helical" evidence="6">
    <location>
        <begin position="440"/>
        <end position="467"/>
    </location>
</feature>
<feature type="transmembrane region" description="Helical" evidence="6">
    <location>
        <begin position="227"/>
        <end position="250"/>
    </location>
</feature>
<dbReference type="GO" id="GO:0016020">
    <property type="term" value="C:membrane"/>
    <property type="evidence" value="ECO:0007669"/>
    <property type="project" value="UniProtKB-SubCell"/>
</dbReference>
<protein>
    <recommendedName>
        <fullName evidence="7">Major facilitator superfamily (MFS) profile domain-containing protein</fullName>
    </recommendedName>
</protein>
<keyword evidence="4 6" id="KW-1133">Transmembrane helix</keyword>
<dbReference type="Gramene" id="PVH36186">
    <property type="protein sequence ID" value="PVH36186"/>
    <property type="gene ID" value="PAHAL_6G017100"/>
</dbReference>
<dbReference type="InterPro" id="IPR011701">
    <property type="entry name" value="MFS"/>
</dbReference>
<feature type="transmembrane region" description="Helical" evidence="6">
    <location>
        <begin position="94"/>
        <end position="116"/>
    </location>
</feature>
<evidence type="ECO:0000256" key="4">
    <source>
        <dbReference type="ARBA" id="ARBA00022989"/>
    </source>
</evidence>
<evidence type="ECO:0000313" key="8">
    <source>
        <dbReference type="EMBL" id="PVH36186.1"/>
    </source>
</evidence>
<feature type="transmembrane region" description="Helical" evidence="6">
    <location>
        <begin position="369"/>
        <end position="392"/>
    </location>
</feature>
<dbReference type="Gene3D" id="1.20.1250.20">
    <property type="entry name" value="MFS general substrate transporter like domains"/>
    <property type="match status" value="1"/>
</dbReference>
<feature type="transmembrane region" description="Helical" evidence="6">
    <location>
        <begin position="479"/>
        <end position="501"/>
    </location>
</feature>
<dbReference type="Pfam" id="PF07690">
    <property type="entry name" value="MFS_1"/>
    <property type="match status" value="1"/>
</dbReference>
<sequence>MDRPMAAAPDAAVGMVPAVPAASNAVVGEARRRLRCPGCRLDQRKAEREGMFPYKELFLIWLVTLCSTLPIQMLFPFLYFMIRDLHIARDEKDIGFYAGFVGASFMAGRALTAVIWGMVADKHGRKQVIVITLAAIVIFNTLFGLSSTYWMAIFTRALLGLLSGMLGPIKAYATEACRKEYSHLGLAIVSSSRGIGLVVGPAIGGYLAQPADKYPGIFSKKSIFGRFPYFLPSLSVSILAFVALFSCFWLQETLHKHTGDVTNNSIETVEDPLASTDAQEKSQGGSGAFLQLFKNWPLMSAIILYSIFSLQDVAYAEVKLPDVFSLWAISDRRYGGLSFSTTDVGNVLAISGLFLMLYQLFIYPSVAKFVAPITLVRITAILTVPLLSSYAIMPAVLSGFPLHLVVNCASFLKNAFSVSSITVFNVLINDAVTQDVRGQANGIAVTIMSISKAIAPAVAGIIFSWAQKRQKASFLPGDHLVFFMLNVVTVIGIVFTFRPFFVRSIINH</sequence>
<dbReference type="PROSITE" id="PS50850">
    <property type="entry name" value="MFS"/>
    <property type="match status" value="1"/>
</dbReference>
<evidence type="ECO:0000256" key="5">
    <source>
        <dbReference type="ARBA" id="ARBA00023136"/>
    </source>
</evidence>
<organism evidence="8">
    <name type="scientific">Panicum hallii</name>
    <dbReference type="NCBI Taxonomy" id="206008"/>
    <lineage>
        <taxon>Eukaryota</taxon>
        <taxon>Viridiplantae</taxon>
        <taxon>Streptophyta</taxon>
        <taxon>Embryophyta</taxon>
        <taxon>Tracheophyta</taxon>
        <taxon>Spermatophyta</taxon>
        <taxon>Magnoliopsida</taxon>
        <taxon>Liliopsida</taxon>
        <taxon>Poales</taxon>
        <taxon>Poaceae</taxon>
        <taxon>PACMAD clade</taxon>
        <taxon>Panicoideae</taxon>
        <taxon>Panicodae</taxon>
        <taxon>Paniceae</taxon>
        <taxon>Panicinae</taxon>
        <taxon>Panicum</taxon>
        <taxon>Panicum sect. Panicum</taxon>
    </lineage>
</organism>
<feature type="transmembrane region" description="Helical" evidence="6">
    <location>
        <begin position="58"/>
        <end position="82"/>
    </location>
</feature>
<evidence type="ECO:0000256" key="1">
    <source>
        <dbReference type="ARBA" id="ARBA00004141"/>
    </source>
</evidence>
<keyword evidence="2" id="KW-0813">Transport</keyword>
<dbReference type="EMBL" id="CM008051">
    <property type="protein sequence ID" value="PVH36186.1"/>
    <property type="molecule type" value="Genomic_DNA"/>
</dbReference>